<dbReference type="SUPFAM" id="SSF88946">
    <property type="entry name" value="Sigma2 domain of RNA polymerase sigma factors"/>
    <property type="match status" value="1"/>
</dbReference>
<evidence type="ECO:0000313" key="6">
    <source>
        <dbReference type="EMBL" id="OAB42495.1"/>
    </source>
</evidence>
<dbReference type="GO" id="GO:0003677">
    <property type="term" value="F:DNA binding"/>
    <property type="evidence" value="ECO:0007669"/>
    <property type="project" value="UniProtKB-KW"/>
</dbReference>
<dbReference type="Gene3D" id="1.10.10.10">
    <property type="entry name" value="Winged helix-like DNA-binding domain superfamily/Winged helix DNA-binding domain"/>
    <property type="match status" value="2"/>
</dbReference>
<keyword evidence="4" id="KW-0804">Transcription</keyword>
<dbReference type="CDD" id="cd06171">
    <property type="entry name" value="Sigma70_r4"/>
    <property type="match status" value="1"/>
</dbReference>
<evidence type="ECO:0000256" key="1">
    <source>
        <dbReference type="ARBA" id="ARBA00023015"/>
    </source>
</evidence>
<evidence type="ECO:0000259" key="5">
    <source>
        <dbReference type="PROSITE" id="PS00715"/>
    </source>
</evidence>
<dbReference type="InterPro" id="IPR007630">
    <property type="entry name" value="RNA_pol_sigma70_r4"/>
</dbReference>
<dbReference type="Gene3D" id="1.20.120.1810">
    <property type="match status" value="1"/>
</dbReference>
<keyword evidence="7" id="KW-1185">Reference proteome</keyword>
<dbReference type="OrthoDB" id="9809557at2"/>
<dbReference type="EMBL" id="LVJH01000021">
    <property type="protein sequence ID" value="OAB42495.1"/>
    <property type="molecule type" value="Genomic_DNA"/>
</dbReference>
<dbReference type="PANTHER" id="PTHR30603">
    <property type="entry name" value="RNA POLYMERASE SIGMA FACTOR RPO"/>
    <property type="match status" value="1"/>
</dbReference>
<dbReference type="STRING" id="494026.PGLA_12585"/>
<sequence>MNKKHIEQRAGTSKEKRDVHLQQLRKRTTNDSIRFYMDNIGAVPLLSNEEERNLARKVKQGDEAAKLKFIVANLRLVVNIASKYKWTEMPLLDLIQEGNLGLMRAVEKFDFQKGFKFSTYATWWIRQAIEKAIVQKGRTIRLPTHMVELLKKWTWSSELFFTEFGREPTPEEMVHRMNMPMDRILTIKKLAEKQVLSLDLEIGADKNIRLGDLLEDINESKPEELVERKLMKEKINNVLNTLSKREESVLRLRYGLDDGEVRTLHEIGEVYGVSRQRINQILIKALRKLSDCFSEERIQDFLEV</sequence>
<name>A0A168KUW3_9BACL</name>
<keyword evidence="1" id="KW-0805">Transcription regulation</keyword>
<dbReference type="InterPro" id="IPR009042">
    <property type="entry name" value="RNA_pol_sigma70_r1_2"/>
</dbReference>
<dbReference type="InterPro" id="IPR014284">
    <property type="entry name" value="RNA_pol_sigma-70_dom"/>
</dbReference>
<dbReference type="InterPro" id="IPR036388">
    <property type="entry name" value="WH-like_DNA-bd_sf"/>
</dbReference>
<accession>A0A168KUW3</accession>
<keyword evidence="3" id="KW-0238">DNA-binding</keyword>
<organism evidence="6 7">
    <name type="scientific">Paenibacillus glacialis</name>
    <dbReference type="NCBI Taxonomy" id="494026"/>
    <lineage>
        <taxon>Bacteria</taxon>
        <taxon>Bacillati</taxon>
        <taxon>Bacillota</taxon>
        <taxon>Bacilli</taxon>
        <taxon>Bacillales</taxon>
        <taxon>Paenibacillaceae</taxon>
        <taxon>Paenibacillus</taxon>
    </lineage>
</organism>
<evidence type="ECO:0000256" key="4">
    <source>
        <dbReference type="ARBA" id="ARBA00023163"/>
    </source>
</evidence>
<gene>
    <name evidence="6" type="ORF">PGLA_12585</name>
</gene>
<dbReference type="InterPro" id="IPR013325">
    <property type="entry name" value="RNA_pol_sigma_r2"/>
</dbReference>
<dbReference type="InterPro" id="IPR007624">
    <property type="entry name" value="RNA_pol_sigma70_r3"/>
</dbReference>
<dbReference type="InterPro" id="IPR000943">
    <property type="entry name" value="RNA_pol_sigma70"/>
</dbReference>
<keyword evidence="2" id="KW-0731">Sigma factor</keyword>
<dbReference type="Pfam" id="PF00140">
    <property type="entry name" value="Sigma70_r1_2"/>
    <property type="match status" value="1"/>
</dbReference>
<dbReference type="GO" id="GO:0016987">
    <property type="term" value="F:sigma factor activity"/>
    <property type="evidence" value="ECO:0007669"/>
    <property type="project" value="UniProtKB-KW"/>
</dbReference>
<dbReference type="PIRSF" id="PIRSF000770">
    <property type="entry name" value="RNA_pol_sigma-SigE/K"/>
    <property type="match status" value="1"/>
</dbReference>
<dbReference type="RefSeq" id="WP_068533188.1">
    <property type="nucleotide sequence ID" value="NZ_LVJH01000021.1"/>
</dbReference>
<proteinExistence type="predicted"/>
<dbReference type="GO" id="GO:0006352">
    <property type="term" value="P:DNA-templated transcription initiation"/>
    <property type="evidence" value="ECO:0007669"/>
    <property type="project" value="InterPro"/>
</dbReference>
<dbReference type="PROSITE" id="PS00715">
    <property type="entry name" value="SIGMA70_1"/>
    <property type="match status" value="1"/>
</dbReference>
<dbReference type="InterPro" id="IPR013324">
    <property type="entry name" value="RNA_pol_sigma_r3/r4-like"/>
</dbReference>
<dbReference type="NCBIfam" id="TIGR02937">
    <property type="entry name" value="sigma70-ECF"/>
    <property type="match status" value="1"/>
</dbReference>
<dbReference type="InterPro" id="IPR050239">
    <property type="entry name" value="Sigma-70_RNA_pol_init_factors"/>
</dbReference>
<evidence type="ECO:0000313" key="7">
    <source>
        <dbReference type="Proteomes" id="UP000076967"/>
    </source>
</evidence>
<dbReference type="Pfam" id="PF04545">
    <property type="entry name" value="Sigma70_r4"/>
    <property type="match status" value="1"/>
</dbReference>
<comment type="caution">
    <text evidence="6">The sequence shown here is derived from an EMBL/GenBank/DDBJ whole genome shotgun (WGS) entry which is preliminary data.</text>
</comment>
<dbReference type="Gene3D" id="1.10.601.10">
    <property type="entry name" value="RNA Polymerase Primary Sigma Factor"/>
    <property type="match status" value="1"/>
</dbReference>
<dbReference type="PRINTS" id="PR00046">
    <property type="entry name" value="SIGMA70FCT"/>
</dbReference>
<dbReference type="SUPFAM" id="SSF88659">
    <property type="entry name" value="Sigma3 and sigma4 domains of RNA polymerase sigma factors"/>
    <property type="match status" value="2"/>
</dbReference>
<reference evidence="6 7" key="1">
    <citation type="submission" date="2016-03" db="EMBL/GenBank/DDBJ databases">
        <title>Draft genome sequence of Paenibacillus glacialis DSM 22343.</title>
        <authorList>
            <person name="Shin S.-K."/>
            <person name="Yi H."/>
        </authorList>
    </citation>
    <scope>NUCLEOTIDE SEQUENCE [LARGE SCALE GENOMIC DNA]</scope>
    <source>
        <strain evidence="6 7">DSM 22343</strain>
    </source>
</reference>
<dbReference type="Pfam" id="PF04542">
    <property type="entry name" value="Sigma70_r2"/>
    <property type="match status" value="1"/>
</dbReference>
<feature type="domain" description="RNA polymerase sigma-70" evidence="5">
    <location>
        <begin position="93"/>
        <end position="106"/>
    </location>
</feature>
<evidence type="ECO:0000256" key="3">
    <source>
        <dbReference type="ARBA" id="ARBA00023125"/>
    </source>
</evidence>
<dbReference type="AlphaFoldDB" id="A0A168KUW3"/>
<dbReference type="Pfam" id="PF04539">
    <property type="entry name" value="Sigma70_r3"/>
    <property type="match status" value="1"/>
</dbReference>
<dbReference type="PANTHER" id="PTHR30603:SF47">
    <property type="entry name" value="RNA POLYMERASE SIGMA FACTOR SIGD, CHLOROPLASTIC"/>
    <property type="match status" value="1"/>
</dbReference>
<dbReference type="InterPro" id="IPR007627">
    <property type="entry name" value="RNA_pol_sigma70_r2"/>
</dbReference>
<evidence type="ECO:0000256" key="2">
    <source>
        <dbReference type="ARBA" id="ARBA00023082"/>
    </source>
</evidence>
<protein>
    <recommendedName>
        <fullName evidence="5">RNA polymerase sigma-70 domain-containing protein</fullName>
    </recommendedName>
</protein>
<dbReference type="Proteomes" id="UP000076967">
    <property type="component" value="Unassembled WGS sequence"/>
</dbReference>